<accession>A0A2T8FG42</accession>
<gene>
    <name evidence="7" type="ORF">DDE18_03460</name>
</gene>
<reference evidence="7 8" key="1">
    <citation type="submission" date="2018-04" db="EMBL/GenBank/DDBJ databases">
        <title>Genome of Nocardioides gansuensis WSJ-1.</title>
        <authorList>
            <person name="Wu S."/>
            <person name="Wang G."/>
        </authorList>
    </citation>
    <scope>NUCLEOTIDE SEQUENCE [LARGE SCALE GENOMIC DNA]</scope>
    <source>
        <strain evidence="7 8">WSJ-1</strain>
    </source>
</reference>
<dbReference type="InterPro" id="IPR036116">
    <property type="entry name" value="FN3_sf"/>
</dbReference>
<dbReference type="SUPFAM" id="SSF63825">
    <property type="entry name" value="YWTD domain"/>
    <property type="match status" value="1"/>
</dbReference>
<dbReference type="SUPFAM" id="SSF49265">
    <property type="entry name" value="Fibronectin type III"/>
    <property type="match status" value="1"/>
</dbReference>
<keyword evidence="3" id="KW-0119">Carbohydrate metabolism</keyword>
<dbReference type="PANTHER" id="PTHR13817:SF166">
    <property type="entry name" value="NEURONAL IGCAM-RELATED"/>
    <property type="match status" value="1"/>
</dbReference>
<keyword evidence="3" id="KW-0624">Polysaccharide degradation</keyword>
<feature type="compositionally biased region" description="Basic and acidic residues" evidence="4">
    <location>
        <begin position="376"/>
        <end position="399"/>
    </location>
</feature>
<feature type="domain" description="Fibronectin type-III" evidence="6">
    <location>
        <begin position="1494"/>
        <end position="1585"/>
    </location>
</feature>
<dbReference type="PROSITE" id="PS50853">
    <property type="entry name" value="FN3"/>
    <property type="match status" value="2"/>
</dbReference>
<feature type="compositionally biased region" description="Polar residues" evidence="4">
    <location>
        <begin position="1676"/>
        <end position="1696"/>
    </location>
</feature>
<evidence type="ECO:0000256" key="4">
    <source>
        <dbReference type="SAM" id="MobiDB-lite"/>
    </source>
</evidence>
<feature type="domain" description="Fibronectin type-III" evidence="6">
    <location>
        <begin position="1586"/>
        <end position="1672"/>
    </location>
</feature>
<feature type="signal peptide" evidence="5">
    <location>
        <begin position="1"/>
        <end position="31"/>
    </location>
</feature>
<name>A0A2T8FG42_9ACTN</name>
<dbReference type="PANTHER" id="PTHR13817">
    <property type="entry name" value="TITIN"/>
    <property type="match status" value="1"/>
</dbReference>
<dbReference type="Proteomes" id="UP000246018">
    <property type="component" value="Unassembled WGS sequence"/>
</dbReference>
<dbReference type="Pfam" id="PF17963">
    <property type="entry name" value="Big_9"/>
    <property type="match status" value="4"/>
</dbReference>
<dbReference type="EMBL" id="QDGZ01000001">
    <property type="protein sequence ID" value="PVG84669.1"/>
    <property type="molecule type" value="Genomic_DNA"/>
</dbReference>
<feature type="region of interest" description="Disordered" evidence="4">
    <location>
        <begin position="1660"/>
        <end position="1697"/>
    </location>
</feature>
<dbReference type="InterPro" id="IPR003961">
    <property type="entry name" value="FN3_dom"/>
</dbReference>
<dbReference type="CDD" id="cd00063">
    <property type="entry name" value="FN3"/>
    <property type="match status" value="2"/>
</dbReference>
<comment type="caution">
    <text evidence="7">The sequence shown here is derived from an EMBL/GenBank/DDBJ whole genome shotgun (WGS) entry which is preliminary data.</text>
</comment>
<protein>
    <recommendedName>
        <fullName evidence="6">Fibronectin type-III domain-containing protein</fullName>
    </recommendedName>
</protein>
<keyword evidence="5" id="KW-0732">Signal</keyword>
<evidence type="ECO:0000313" key="8">
    <source>
        <dbReference type="Proteomes" id="UP000246018"/>
    </source>
</evidence>
<dbReference type="GO" id="GO:0016798">
    <property type="term" value="F:hydrolase activity, acting on glycosyl bonds"/>
    <property type="evidence" value="ECO:0007669"/>
    <property type="project" value="UniProtKB-KW"/>
</dbReference>
<dbReference type="Pfam" id="PF00041">
    <property type="entry name" value="fn3"/>
    <property type="match status" value="2"/>
</dbReference>
<dbReference type="SMART" id="SM00060">
    <property type="entry name" value="FN3"/>
    <property type="match status" value="2"/>
</dbReference>
<dbReference type="InterPro" id="IPR013783">
    <property type="entry name" value="Ig-like_fold"/>
</dbReference>
<dbReference type="Gene3D" id="2.60.40.10">
    <property type="entry name" value="Immunoglobulins"/>
    <property type="match status" value="2"/>
</dbReference>
<evidence type="ECO:0000256" key="1">
    <source>
        <dbReference type="ARBA" id="ARBA00022737"/>
    </source>
</evidence>
<organism evidence="7 8">
    <name type="scientific">Nocardioides gansuensis</name>
    <dbReference type="NCBI Taxonomy" id="2138300"/>
    <lineage>
        <taxon>Bacteria</taxon>
        <taxon>Bacillati</taxon>
        <taxon>Actinomycetota</taxon>
        <taxon>Actinomycetes</taxon>
        <taxon>Propionibacteriales</taxon>
        <taxon>Nocardioidaceae</taxon>
        <taxon>Nocardioides</taxon>
    </lineage>
</organism>
<evidence type="ECO:0000256" key="3">
    <source>
        <dbReference type="ARBA" id="ARBA00023326"/>
    </source>
</evidence>
<sequence>MARKQFLRRHRASVASGLALAVMVGAVVVQAVTDDGYRKHQAELNDGGIWVVNDEHAVYGRLNKPINQLDSRVVTDELEGRFDVVQDGAAVVALDEQANTARVVDPATSTFRTNAQISVPGNGDVRLAGGTFAAVDARTGELWAVPVDPQVGQAFITPADRQAEELAKVGTSAALTVTQGGTVVATSAGQGTVTWIARDGADFEKPREEQLPEAAGAPTAVTAVGERAVTYDAESGQLQVVDGPGSQLPADGVLQQAGPDAGTVLVATRGALLSVDLESGVSTVVREGLDGAPAEPVRLGACVYGAWWGGSGAVVIQCGDAPAELRTLGGNASRLAFRVNRGQIVLNDDATGAVWDLEQDKPLRIDNWNAFTSSKKVQDDKKQQQETAFGERKPPKAKPDQYGARPGRTTVLHPLDNDSAQDGHLLSISRVDKPTGGASAEISPDGQTVVLSMPSRASRTSFEYFINDGRDGQAHATISVTPREPGQNESPDLREGFEPRTWRVPAGSALSVPVLADWRDDADGDTLILDTAEAVGGRESGAQARTTSDGRIRFTAPQSGDGPVRVQYTVTDGQSAPVEKSVTFLVQDKLDQKSHAAVAEPDVVRGEVGKPIKIRPLLNDLPGSDPSTPHAELALGGRVQDQSRASVKTDVENGVVTFQATQAGTYFLKYEAAFGNAPLATAQIRVDVSPPRDADPVAMPDATTLYGQAPGVIDVLANDLDPAGGLLVVQRATADDPRQLDVAIIDGRWLRISARQGELQPRTQLVHYQVSNGAKSGIEGEVVVTQRPRPQDDSPVTVTDRVRVRAGTSVTAAVLDNDISPSGDRLSLVTDTAEGTPGELKVVPPGDVKTDPGRAFVWRRTVRYVAPAGLQERDTYEITYIATNSSGVTSPGRLLVTIIPAGAPNTAPEPPTLEARTVSGDRVKVRLPGSGIDQDGDPVTVTGITSAPRLGRILAYGANFLEYEAYPRTAGTDEFTYSVVDSEGAVAEGTARVAVVPPGPVQPPLAVDDRLVVEPGRTGIFDPYANDFVDPGDEVQLDLVDPPEGVTLDDETGLVSVPAPGSKRDPAVTVVYSLSNGIDESRATMTLDVAEDYNNPPVVYDAYGRADDSGSVAVDVLEGAYDPDGSADDLTVEVFEGRQDTSVTGSRMKVTRGESPKVVPFRVTDADGAAASAVVYVPPTGTAIPYVEPDALIRLEPGGTAKGELGDYIVNPSGGSLRLTQSRAAVSTSPSDLDAARDGNGAFEVSAPAGFRGYGAVLLEVTTAIDPAGNEDVEDPKDGYTALLSIPVQVGDDVPVLTCPDAPIPISAGESHDIDIATLCHVWSLDPRDADDLAYQSSWSQELDGLSLSGSGSAVRVSADAAASTGGEAVLSVRAGESNTEEIRFRLAAAPPPSLLPLPRQELDAGESRTLDLARFLQAGVADPQPTVVSATLVSGSGVSASTQGSSVTLRAGGEARGRAVYRVVMSDVADSGPGSNRRAEGTLELIIGGTPSAPGAPFVNPSDEDNALHLSWAPPRDDGGSPITHYIVQENHTDKRRICRTNACAFTGLKANTRYRFRVAAVNKVGTGEWSADSLEAVASSKPDRVRNIRMIGRGDHTVTIGWTKPEGKILEYLITYEGGQLLVPGDRTSWQITGLDNNKKYVFSIKARNEVDYSLAQESPPMQSLGTPAAPGTPTVSDQQSGNNQTSVAVSWPSTLPEGPGPVTYTLMVSEEGGAATPVPGCSKIQATSCTHGGVVYDGDLLAYSVTASNIEKTGPASAPAIFDAVGKPASFGAWSVEPTGADQQLRVTGATPEPRGKQARVAIIIGGQVVRELPMSAGQVINEVVSTPSNESPYTAQLRICNEWASRGACTLSDVRTAQSYGPLNGHLRQPTPTVDGRTVVWTLSGTSNGNAAVLGVSIDGGAEETVRLDGAGAFSLTRSVTVADYNTQTNVRVRLYDDAPAGRGEAQVYATVESGDPPAPNVSFREYIECGDLDVSARPCKQAPFQPECTDNSCGRLLIVTEGFIHNYSCTVSTPDDPLWTATFGRVDLDGGQASYETTWYFKHPQTVTLSCGNGRQSNSFTQTWPG</sequence>
<feature type="region of interest" description="Disordered" evidence="4">
    <location>
        <begin position="374"/>
        <end position="411"/>
    </location>
</feature>
<keyword evidence="2" id="KW-0326">Glycosidase</keyword>
<evidence type="ECO:0000256" key="2">
    <source>
        <dbReference type="ARBA" id="ARBA00023295"/>
    </source>
</evidence>
<dbReference type="Gene3D" id="2.60.40.2810">
    <property type="match status" value="1"/>
</dbReference>
<feature type="chain" id="PRO_5015457776" description="Fibronectin type-III domain-containing protein" evidence="5">
    <location>
        <begin position="32"/>
        <end position="2071"/>
    </location>
</feature>
<evidence type="ECO:0000313" key="7">
    <source>
        <dbReference type="EMBL" id="PVG84669.1"/>
    </source>
</evidence>
<keyword evidence="8" id="KW-1185">Reference proteome</keyword>
<dbReference type="GO" id="GO:0000272">
    <property type="term" value="P:polysaccharide catabolic process"/>
    <property type="evidence" value="ECO:0007669"/>
    <property type="project" value="UniProtKB-KW"/>
</dbReference>
<dbReference type="InterPro" id="IPR050964">
    <property type="entry name" value="Striated_Muscle_Regulatory"/>
</dbReference>
<evidence type="ECO:0000256" key="5">
    <source>
        <dbReference type="SAM" id="SignalP"/>
    </source>
</evidence>
<dbReference type="OrthoDB" id="5241356at2"/>
<keyword evidence="2" id="KW-0378">Hydrolase</keyword>
<evidence type="ECO:0000259" key="6">
    <source>
        <dbReference type="PROSITE" id="PS50853"/>
    </source>
</evidence>
<dbReference type="RefSeq" id="WP_116570799.1">
    <property type="nucleotide sequence ID" value="NZ_QDGZ01000001.1"/>
</dbReference>
<keyword evidence="1" id="KW-0677">Repeat</keyword>
<proteinExistence type="predicted"/>